<gene>
    <name evidence="9" type="ORF">J2Z79_002126</name>
</gene>
<accession>A0ABS4JUT6</accession>
<feature type="transmembrane region" description="Helical" evidence="8">
    <location>
        <begin position="499"/>
        <end position="518"/>
    </location>
</feature>
<comment type="caution">
    <text evidence="9">The sequence shown here is derived from an EMBL/GenBank/DDBJ whole genome shotgun (WGS) entry which is preliminary data.</text>
</comment>
<dbReference type="Proteomes" id="UP001519289">
    <property type="component" value="Unassembled WGS sequence"/>
</dbReference>
<feature type="transmembrane region" description="Helical" evidence="8">
    <location>
        <begin position="310"/>
        <end position="330"/>
    </location>
</feature>
<evidence type="ECO:0000256" key="2">
    <source>
        <dbReference type="ARBA" id="ARBA00006434"/>
    </source>
</evidence>
<dbReference type="InterPro" id="IPR050277">
    <property type="entry name" value="Sodium:Solute_Symporter"/>
</dbReference>
<feature type="transmembrane region" description="Helical" evidence="8">
    <location>
        <begin position="530"/>
        <end position="552"/>
    </location>
</feature>
<evidence type="ECO:0000256" key="1">
    <source>
        <dbReference type="ARBA" id="ARBA00004141"/>
    </source>
</evidence>
<keyword evidence="10" id="KW-1185">Reference proteome</keyword>
<feature type="transmembrane region" description="Helical" evidence="8">
    <location>
        <begin position="276"/>
        <end position="298"/>
    </location>
</feature>
<dbReference type="CDD" id="cd11480">
    <property type="entry name" value="SLC5sbd_u4"/>
    <property type="match status" value="1"/>
</dbReference>
<dbReference type="EMBL" id="JAGGLG010000016">
    <property type="protein sequence ID" value="MBP2018711.1"/>
    <property type="molecule type" value="Genomic_DNA"/>
</dbReference>
<sequence>MFNQIDRLGRIWGMYTMAFLVFVVFLWVAESAGWIGQRGIAWTFMILTIGIYATIGIMSRTGNLDEYYVAGRTVPGIFNGMATASDWMSAASYISLAGTLYVLGQEGLSYTVGWTGGYVLLALFLAPYIRKLGAYTIPDFVGVRYPGSFPRIVAVIAAIIVSGTYLIAQVSGVGIIMSRFLGLDFRIACFVGLLGILVCSMLGGMKAVTWTQVAQYIILIIAFILPTVFVSQKITGIPVPQLMYGQALTDVAATEAALGITKGYLTPFNDWTQAQYLALITCLMCGTAGLPHVIVRFYTTPNVRETRFSVGWALFFIGLMYITIPAYAAFARWEVLHNVVGQSISSLPGWVEAWTKTGLLTINDANANGLVEFAEFGLNSDLVVLAMPEIAGLPYVVAGLVAAGGLAAALSTADGLLMVVATAISHDIYFKLINKKATDRTRLTISRVMLVTVAAIAAWIASLRLSIIADIVAWAFSLAAASFFPILVLGIFWKRINTAGAVTGMAAGLLTTLGYIIWSSTTGNNIGGILPNAAGIFGMPLNFLLTIGISLATAPPKQEIQALVDRLRFPKHVHDAASPATGD</sequence>
<dbReference type="InterPro" id="IPR038377">
    <property type="entry name" value="Na/Glc_symporter_sf"/>
</dbReference>
<dbReference type="RefSeq" id="WP_342589464.1">
    <property type="nucleotide sequence ID" value="NZ_JAGGLG010000016.1"/>
</dbReference>
<dbReference type="PANTHER" id="PTHR48086">
    <property type="entry name" value="SODIUM/PROLINE SYMPORTER-RELATED"/>
    <property type="match status" value="1"/>
</dbReference>
<evidence type="ECO:0000256" key="6">
    <source>
        <dbReference type="ARBA" id="ARBA00023136"/>
    </source>
</evidence>
<keyword evidence="3" id="KW-0813">Transport</keyword>
<dbReference type="PANTHER" id="PTHR48086:SF5">
    <property type="entry name" value="NA(+):SOLUTE SYMPORTER (SSF FAMILY)"/>
    <property type="match status" value="1"/>
</dbReference>
<comment type="similarity">
    <text evidence="2 7">Belongs to the sodium:solute symporter (SSF) (TC 2.A.21) family.</text>
</comment>
<feature type="transmembrane region" description="Helical" evidence="8">
    <location>
        <begin position="471"/>
        <end position="492"/>
    </location>
</feature>
<dbReference type="Pfam" id="PF00474">
    <property type="entry name" value="SSF"/>
    <property type="match status" value="2"/>
</dbReference>
<name>A0ABS4JUT6_9FIRM</name>
<protein>
    <submittedName>
        <fullName evidence="9">Cation/acetate symporter</fullName>
    </submittedName>
</protein>
<keyword evidence="4 8" id="KW-0812">Transmembrane</keyword>
<dbReference type="NCBIfam" id="TIGR00813">
    <property type="entry name" value="sss"/>
    <property type="match status" value="1"/>
</dbReference>
<feature type="transmembrane region" description="Helical" evidence="8">
    <location>
        <begin position="395"/>
        <end position="424"/>
    </location>
</feature>
<keyword evidence="5 8" id="KW-1133">Transmembrane helix</keyword>
<reference evidence="9 10" key="1">
    <citation type="submission" date="2021-03" db="EMBL/GenBank/DDBJ databases">
        <title>Genomic Encyclopedia of Type Strains, Phase IV (KMG-IV): sequencing the most valuable type-strain genomes for metagenomic binning, comparative biology and taxonomic classification.</title>
        <authorList>
            <person name="Goeker M."/>
        </authorList>
    </citation>
    <scope>NUCLEOTIDE SEQUENCE [LARGE SCALE GENOMIC DNA]</scope>
    <source>
        <strain evidence="9 10">DSM 27138</strain>
    </source>
</reference>
<evidence type="ECO:0000256" key="8">
    <source>
        <dbReference type="SAM" id="Phobius"/>
    </source>
</evidence>
<organism evidence="9 10">
    <name type="scientific">Symbiobacterium terraclitae</name>
    <dbReference type="NCBI Taxonomy" id="557451"/>
    <lineage>
        <taxon>Bacteria</taxon>
        <taxon>Bacillati</taxon>
        <taxon>Bacillota</taxon>
        <taxon>Clostridia</taxon>
        <taxon>Eubacteriales</taxon>
        <taxon>Symbiobacteriaceae</taxon>
        <taxon>Symbiobacterium</taxon>
    </lineage>
</organism>
<keyword evidence="6 8" id="KW-0472">Membrane</keyword>
<evidence type="ECO:0000313" key="10">
    <source>
        <dbReference type="Proteomes" id="UP001519289"/>
    </source>
</evidence>
<comment type="subcellular location">
    <subcellularLocation>
        <location evidence="1">Membrane</location>
        <topology evidence="1">Multi-pass membrane protein</topology>
    </subcellularLocation>
</comment>
<feature type="transmembrane region" description="Helical" evidence="8">
    <location>
        <begin position="149"/>
        <end position="168"/>
    </location>
</feature>
<feature type="transmembrane region" description="Helical" evidence="8">
    <location>
        <begin position="209"/>
        <end position="230"/>
    </location>
</feature>
<evidence type="ECO:0000256" key="3">
    <source>
        <dbReference type="ARBA" id="ARBA00022448"/>
    </source>
</evidence>
<feature type="transmembrane region" description="Helical" evidence="8">
    <location>
        <begin position="111"/>
        <end position="129"/>
    </location>
</feature>
<evidence type="ECO:0000256" key="7">
    <source>
        <dbReference type="RuleBase" id="RU362091"/>
    </source>
</evidence>
<evidence type="ECO:0000256" key="5">
    <source>
        <dbReference type="ARBA" id="ARBA00022989"/>
    </source>
</evidence>
<dbReference type="Gene3D" id="1.20.1730.10">
    <property type="entry name" value="Sodium/glucose cotransporter"/>
    <property type="match status" value="1"/>
</dbReference>
<feature type="transmembrane region" description="Helical" evidence="8">
    <location>
        <begin position="12"/>
        <end position="29"/>
    </location>
</feature>
<proteinExistence type="inferred from homology"/>
<feature type="transmembrane region" description="Helical" evidence="8">
    <location>
        <begin position="41"/>
        <end position="59"/>
    </location>
</feature>
<feature type="transmembrane region" description="Helical" evidence="8">
    <location>
        <begin position="180"/>
        <end position="203"/>
    </location>
</feature>
<dbReference type="PROSITE" id="PS50283">
    <property type="entry name" value="NA_SOLUT_SYMP_3"/>
    <property type="match status" value="1"/>
</dbReference>
<feature type="transmembrane region" description="Helical" evidence="8">
    <location>
        <begin position="445"/>
        <end position="465"/>
    </location>
</feature>
<dbReference type="InterPro" id="IPR001734">
    <property type="entry name" value="Na/solute_symporter"/>
</dbReference>
<dbReference type="InterPro" id="IPR019899">
    <property type="entry name" value="Na/solute_symporter_VC_2705"/>
</dbReference>
<evidence type="ECO:0000313" key="9">
    <source>
        <dbReference type="EMBL" id="MBP2018711.1"/>
    </source>
</evidence>
<evidence type="ECO:0000256" key="4">
    <source>
        <dbReference type="ARBA" id="ARBA00022692"/>
    </source>
</evidence>
<dbReference type="NCBIfam" id="TIGR03648">
    <property type="entry name" value="Na_symport_lg"/>
    <property type="match status" value="1"/>
</dbReference>